<evidence type="ECO:0000313" key="3">
    <source>
        <dbReference type="Proteomes" id="UP000601435"/>
    </source>
</evidence>
<sequence length="355" mass="38884">MAEDPDHSASHWLQRLPEEQPEAFKVPVTHVQSSQLVQLVLDPEVAKTITMAKACRVFSTYGAVASINLSDCSRHGLVEVSYFETSSAEALVADAGKGLAAEAESQDESLTGATQAISSGYSVSQTGAPTLYPEDASGLSGSSDTGRSQVQAYGASFTELQVAALVDKLTESQNRQVQGVDIPAAHAVPLPFPESKDTSALLSINVDKLESGEDTRTTVMVARIPKTCTSERFLTRLRDLDLLNKLRFFYMPIDVSRNRPCGYVFMDFQEPADVVRLCRNLLQLGNFIGARIDRKMQVNFARIQGWEGLLQHFSGSEITFEPDANRRPQFFFPPQSVNVETFKATGDIAALQQLQ</sequence>
<dbReference type="InterPro" id="IPR007201">
    <property type="entry name" value="Mei2-like_Rrm_C"/>
</dbReference>
<dbReference type="OrthoDB" id="417481at2759"/>
<dbReference type="Pfam" id="PF04059">
    <property type="entry name" value="RRM_2"/>
    <property type="match status" value="1"/>
</dbReference>
<organism evidence="2 3">
    <name type="scientific">Symbiodinium necroappetens</name>
    <dbReference type="NCBI Taxonomy" id="1628268"/>
    <lineage>
        <taxon>Eukaryota</taxon>
        <taxon>Sar</taxon>
        <taxon>Alveolata</taxon>
        <taxon>Dinophyceae</taxon>
        <taxon>Suessiales</taxon>
        <taxon>Symbiodiniaceae</taxon>
        <taxon>Symbiodinium</taxon>
    </lineage>
</organism>
<comment type="caution">
    <text evidence="2">The sequence shown here is derived from an EMBL/GenBank/DDBJ whole genome shotgun (WGS) entry which is preliminary data.</text>
</comment>
<evidence type="ECO:0000313" key="2">
    <source>
        <dbReference type="EMBL" id="CAE7235722.1"/>
    </source>
</evidence>
<proteinExistence type="predicted"/>
<dbReference type="EMBL" id="CAJNJA010008361">
    <property type="protein sequence ID" value="CAE7235722.1"/>
    <property type="molecule type" value="Genomic_DNA"/>
</dbReference>
<feature type="domain" description="Mei2-like C-terminal RNA recognition motif" evidence="1">
    <location>
        <begin position="216"/>
        <end position="313"/>
    </location>
</feature>
<dbReference type="SUPFAM" id="SSF54928">
    <property type="entry name" value="RNA-binding domain, RBD"/>
    <property type="match status" value="1"/>
</dbReference>
<dbReference type="AlphaFoldDB" id="A0A812KTF3"/>
<reference evidence="2" key="1">
    <citation type="submission" date="2021-02" db="EMBL/GenBank/DDBJ databases">
        <authorList>
            <person name="Dougan E. K."/>
            <person name="Rhodes N."/>
            <person name="Thang M."/>
            <person name="Chan C."/>
        </authorList>
    </citation>
    <scope>NUCLEOTIDE SEQUENCE</scope>
</reference>
<dbReference type="InterPro" id="IPR035979">
    <property type="entry name" value="RBD_domain_sf"/>
</dbReference>
<protein>
    <submittedName>
        <fullName evidence="2">ML2 protein</fullName>
    </submittedName>
</protein>
<dbReference type="Proteomes" id="UP000601435">
    <property type="component" value="Unassembled WGS sequence"/>
</dbReference>
<accession>A0A812KTF3</accession>
<gene>
    <name evidence="2" type="primary">ML2</name>
    <name evidence="2" type="ORF">SNEC2469_LOCUS3923</name>
</gene>
<dbReference type="GO" id="GO:0003676">
    <property type="term" value="F:nucleic acid binding"/>
    <property type="evidence" value="ECO:0007669"/>
    <property type="project" value="InterPro"/>
</dbReference>
<keyword evidence="3" id="KW-1185">Reference proteome</keyword>
<evidence type="ECO:0000259" key="1">
    <source>
        <dbReference type="Pfam" id="PF04059"/>
    </source>
</evidence>
<name>A0A812KTF3_9DINO</name>